<name>A0ABY9KXM2_9BACI</name>
<feature type="transmembrane region" description="Helical" evidence="1">
    <location>
        <begin position="72"/>
        <end position="91"/>
    </location>
</feature>
<dbReference type="EMBL" id="CP129113">
    <property type="protein sequence ID" value="WLV25588.1"/>
    <property type="molecule type" value="Genomic_DNA"/>
</dbReference>
<reference evidence="2" key="1">
    <citation type="submission" date="2023-06" db="EMBL/GenBank/DDBJ databases">
        <title>A Treasure from Seagulls: Isolation and Description of Aciduricobacillus qingdaonensis gen. nov., sp. nov., a Rare Obligately Uric Acid-utilizing Member in the Family Bacillaceae.</title>
        <authorList>
            <person name="Liu W."/>
            <person name="Wang B."/>
        </authorList>
    </citation>
    <scope>NUCLEOTIDE SEQUENCE</scope>
    <source>
        <strain evidence="2">44XB</strain>
    </source>
</reference>
<gene>
    <name evidence="2" type="ORF">QR721_05110</name>
</gene>
<keyword evidence="3" id="KW-1185">Reference proteome</keyword>
<protein>
    <recommendedName>
        <fullName evidence="4">Spore coat protein</fullName>
    </recommendedName>
</protein>
<dbReference type="RefSeq" id="WP_348029379.1">
    <property type="nucleotide sequence ID" value="NZ_CP129113.1"/>
</dbReference>
<keyword evidence="1" id="KW-0472">Membrane</keyword>
<accession>A0ABY9KXM2</accession>
<keyword evidence="1" id="KW-1133">Transmembrane helix</keyword>
<organism evidence="2 3">
    <name type="scientific">Aciduricibacillus chroicocephali</name>
    <dbReference type="NCBI Taxonomy" id="3054939"/>
    <lineage>
        <taxon>Bacteria</taxon>
        <taxon>Bacillati</taxon>
        <taxon>Bacillota</taxon>
        <taxon>Bacilli</taxon>
        <taxon>Bacillales</taxon>
        <taxon>Bacillaceae</taxon>
        <taxon>Aciduricibacillus</taxon>
    </lineage>
</organism>
<dbReference type="Proteomes" id="UP001180087">
    <property type="component" value="Chromosome"/>
</dbReference>
<evidence type="ECO:0000313" key="3">
    <source>
        <dbReference type="Proteomes" id="UP001180087"/>
    </source>
</evidence>
<evidence type="ECO:0008006" key="4">
    <source>
        <dbReference type="Google" id="ProtNLM"/>
    </source>
</evidence>
<sequence>MSAQYYQLCNRHKGKPVVIREKGGKVHRGIIERVDRNYVYLRPVNAGRGIGGFGSGYYYGPGYGYGYGYGYGWGRVALGAIAGFALATALFW</sequence>
<evidence type="ECO:0000313" key="2">
    <source>
        <dbReference type="EMBL" id="WLV25588.1"/>
    </source>
</evidence>
<keyword evidence="1" id="KW-0812">Transmembrane</keyword>
<proteinExistence type="predicted"/>
<evidence type="ECO:0000256" key="1">
    <source>
        <dbReference type="SAM" id="Phobius"/>
    </source>
</evidence>